<dbReference type="InterPro" id="IPR045149">
    <property type="entry name" value="OS-9-like"/>
</dbReference>
<feature type="non-terminal residue" evidence="13">
    <location>
        <position position="331"/>
    </location>
</feature>
<dbReference type="AlphaFoldDB" id="A0A7K7R8T4"/>
<dbReference type="EMBL" id="VZSS01000289">
    <property type="protein sequence ID" value="NWZ88353.1"/>
    <property type="molecule type" value="Genomic_DNA"/>
</dbReference>
<proteinExistence type="inferred from homology"/>
<evidence type="ECO:0000256" key="10">
    <source>
        <dbReference type="RuleBase" id="RU369099"/>
    </source>
</evidence>
<keyword evidence="3" id="KW-0732">Signal</keyword>
<name>A0A7K7R8T4_POEAT</name>
<evidence type="ECO:0000256" key="11">
    <source>
        <dbReference type="SAM" id="MobiDB-lite"/>
    </source>
</evidence>
<dbReference type="Pfam" id="PF07915">
    <property type="entry name" value="PRKCSH"/>
    <property type="match status" value="1"/>
</dbReference>
<dbReference type="PANTHER" id="PTHR15414">
    <property type="entry name" value="OS-9-RELATED"/>
    <property type="match status" value="1"/>
</dbReference>
<evidence type="ECO:0000259" key="12">
    <source>
        <dbReference type="Pfam" id="PF07915"/>
    </source>
</evidence>
<dbReference type="GO" id="GO:0030246">
    <property type="term" value="F:carbohydrate binding"/>
    <property type="evidence" value="ECO:0007669"/>
    <property type="project" value="UniProtKB-UniRule"/>
</dbReference>
<dbReference type="GO" id="GO:0030968">
    <property type="term" value="P:endoplasmic reticulum unfolded protein response"/>
    <property type="evidence" value="ECO:0007669"/>
    <property type="project" value="UniProtKB-UniRule"/>
</dbReference>
<feature type="non-terminal residue" evidence="13">
    <location>
        <position position="1"/>
    </location>
</feature>
<dbReference type="InterPro" id="IPR012913">
    <property type="entry name" value="OS9-like_dom"/>
</dbReference>
<evidence type="ECO:0000256" key="2">
    <source>
        <dbReference type="ARBA" id="ARBA00009918"/>
    </source>
</evidence>
<dbReference type="Proteomes" id="UP000540071">
    <property type="component" value="Unassembled WGS sequence"/>
</dbReference>
<feature type="region of interest" description="Disordered" evidence="11">
    <location>
        <begin position="241"/>
        <end position="267"/>
    </location>
</feature>
<evidence type="ECO:0000256" key="6">
    <source>
        <dbReference type="ARBA" id="ARBA00023157"/>
    </source>
</evidence>
<evidence type="ECO:0000313" key="13">
    <source>
        <dbReference type="EMBL" id="NWZ88353.1"/>
    </source>
</evidence>
<reference evidence="13 14" key="1">
    <citation type="submission" date="2019-09" db="EMBL/GenBank/DDBJ databases">
        <title>Bird 10,000 Genomes (B10K) Project - Family phase.</title>
        <authorList>
            <person name="Zhang G."/>
        </authorList>
    </citation>
    <scope>NUCLEOTIDE SEQUENCE [LARGE SCALE GENOMIC DNA]</scope>
    <source>
        <strain evidence="13">OUT-0023</strain>
        <tissue evidence="13">Blood</tissue>
    </source>
</reference>
<keyword evidence="14" id="KW-1185">Reference proteome</keyword>
<evidence type="ECO:0000256" key="7">
    <source>
        <dbReference type="ARBA" id="ARBA00023180"/>
    </source>
</evidence>
<dbReference type="Gene3D" id="2.70.130.10">
    <property type="entry name" value="Mannose-6-phosphate receptor binding domain"/>
    <property type="match status" value="1"/>
</dbReference>
<feature type="compositionally biased region" description="Basic and acidic residues" evidence="11">
    <location>
        <begin position="241"/>
        <end position="251"/>
    </location>
</feature>
<organism evidence="13 14">
    <name type="scientific">Poecile atricapillus</name>
    <name type="common">Black-capped chickadee</name>
    <name type="synonym">Parus atricapillus</name>
    <dbReference type="NCBI Taxonomy" id="48891"/>
    <lineage>
        <taxon>Eukaryota</taxon>
        <taxon>Metazoa</taxon>
        <taxon>Chordata</taxon>
        <taxon>Craniata</taxon>
        <taxon>Vertebrata</taxon>
        <taxon>Euteleostomi</taxon>
        <taxon>Archelosauria</taxon>
        <taxon>Archosauria</taxon>
        <taxon>Dinosauria</taxon>
        <taxon>Saurischia</taxon>
        <taxon>Theropoda</taxon>
        <taxon>Coelurosauria</taxon>
        <taxon>Aves</taxon>
        <taxon>Neognathae</taxon>
        <taxon>Neoaves</taxon>
        <taxon>Telluraves</taxon>
        <taxon>Australaves</taxon>
        <taxon>Passeriformes</taxon>
        <taxon>Paridae</taxon>
        <taxon>Poecile</taxon>
    </lineage>
</organism>
<protein>
    <recommendedName>
        <fullName evidence="10">Endoplasmic reticulum lectin</fullName>
    </recommendedName>
</protein>
<keyword evidence="4 10" id="KW-0430">Lectin</keyword>
<evidence type="ECO:0000256" key="1">
    <source>
        <dbReference type="ARBA" id="ARBA00004319"/>
    </source>
</evidence>
<comment type="caution">
    <text evidence="13">The sequence shown here is derived from an EMBL/GenBank/DDBJ whole genome shotgun (WGS) entry which is preliminary data.</text>
</comment>
<comment type="function">
    <text evidence="8">Lectin component of the HRD1 complex, which functions in endoplasmic reticulum (ER) quality control and ER-associated degradation (ERAD). Specifically recognizes and binds improperly folded glycoproteins as well as hyperglycosylated proteins, retain them in the ER, and transfers them to the ubiquitination machinery and promote their degradation. Possible targets include TRPV4 as well as hyperglycosylated HSP90B1.</text>
</comment>
<dbReference type="PANTHER" id="PTHR15414:SF5">
    <property type="entry name" value="PROTEIN OS-9"/>
    <property type="match status" value="1"/>
</dbReference>
<dbReference type="GO" id="GO:0030970">
    <property type="term" value="P:retrograde protein transport, ER to cytosol"/>
    <property type="evidence" value="ECO:0007669"/>
    <property type="project" value="TreeGrafter"/>
</dbReference>
<dbReference type="GO" id="GO:0005788">
    <property type="term" value="C:endoplasmic reticulum lumen"/>
    <property type="evidence" value="ECO:0007669"/>
    <property type="project" value="UniProtKB-SubCell"/>
</dbReference>
<evidence type="ECO:0000256" key="5">
    <source>
        <dbReference type="ARBA" id="ARBA00022824"/>
    </source>
</evidence>
<gene>
    <name evidence="13" type="primary">Os9</name>
    <name evidence="13" type="ORF">POEATR_R15564</name>
</gene>
<comment type="subunit">
    <text evidence="9">Component of the HRD1 complex, which comprises at least SYNV1/HRD1, DERL1/2, FAM8A1, HERPUD1/HERP, OS9, SEL1L and UBE2J1. FAM8A1 is stabilized by interaction with SYNV1, which prevents its proteasomal degradation. OS9 and UBE2J1 recruitment to the complex may be mediated by SEL1L. Through this complex, may interact with ERLEC1 and HSPA5. Interacts (via C-terminus) with CPNE6 (via second C2 domain); this interaction occurs in a calcium-dependent manner in vitro. Interacts with CREB3.</text>
</comment>
<comment type="function">
    <text evidence="10">Lectin involved in the quality control of the secretory pathway. As a member of the endoplasmic reticulum-associated degradation lumenal (ERAD-L) surveillance system, targets misfolded endoplasmic reticulum lumenal glycoproteins for degradation.</text>
</comment>
<dbReference type="InterPro" id="IPR009011">
    <property type="entry name" value="Man6P_isomerase_rcpt-bd_dom_sf"/>
</dbReference>
<dbReference type="FunFam" id="2.70.130.10:FF:000002">
    <property type="entry name" value="protein OS-9 isoform X1"/>
    <property type="match status" value="1"/>
</dbReference>
<evidence type="ECO:0000256" key="9">
    <source>
        <dbReference type="ARBA" id="ARBA00066177"/>
    </source>
</evidence>
<evidence type="ECO:0000256" key="8">
    <source>
        <dbReference type="ARBA" id="ARBA00053710"/>
    </source>
</evidence>
<sequence length="331" mass="36824">QHQAGDVVTVASRFKQRYECRLPPAAVGPPPGPPRDPRLYNGSGVAELLRPMGTAPCLLKTKDWWTYEFCYGRHIQQYHLEESEIKGDILVLGYYQSAFDWDDETAKASKQHQLRRYHSQSYVNGSRCDLTGRAREAEVRLGPIPSFSGHHCPHLSRDWHCLLPPGLVPSIPGLALSPSWHCPLCARAGRVPSDTGLLWGPALWSWACPPMAVLSLSLSPVSPADTKRKVEEISEELRTLDTRLWSDRDSEPPSQTPEGSQAGMAPYWGAHPMSPPCPPCVPHVPPAPPCHSQPPVLGSLVDPRKKIHFKVIRSPGDLLQFIEELKETTRK</sequence>
<evidence type="ECO:0000256" key="4">
    <source>
        <dbReference type="ARBA" id="ARBA00022734"/>
    </source>
</evidence>
<evidence type="ECO:0000256" key="3">
    <source>
        <dbReference type="ARBA" id="ARBA00022729"/>
    </source>
</evidence>
<keyword evidence="6" id="KW-1015">Disulfide bond</keyword>
<comment type="similarity">
    <text evidence="2 10">Belongs to the OS-9 family.</text>
</comment>
<keyword evidence="5 10" id="KW-0256">Endoplasmic reticulum</keyword>
<accession>A0A7K7R8T4</accession>
<comment type="subcellular location">
    <subcellularLocation>
        <location evidence="1 10">Endoplasmic reticulum lumen</location>
    </subcellularLocation>
</comment>
<evidence type="ECO:0000313" key="14">
    <source>
        <dbReference type="Proteomes" id="UP000540071"/>
    </source>
</evidence>
<keyword evidence="7" id="KW-0325">Glycoprotein</keyword>
<feature type="domain" description="Protein OS9-like" evidence="12">
    <location>
        <begin position="57"/>
        <end position="128"/>
    </location>
</feature>